<protein>
    <recommendedName>
        <fullName evidence="2">Fe2OG dioxygenase domain-containing protein</fullName>
    </recommendedName>
</protein>
<keyword evidence="4" id="KW-1185">Reference proteome</keyword>
<dbReference type="RefSeq" id="WP_344022788.1">
    <property type="nucleotide sequence ID" value="NZ_BAAABX010000023.1"/>
</dbReference>
<accession>A0ABP3IFI1</accession>
<name>A0ABP3IFI1_9ACTN</name>
<dbReference type="SUPFAM" id="SSF51197">
    <property type="entry name" value="Clavaminate synthase-like"/>
    <property type="match status" value="1"/>
</dbReference>
<evidence type="ECO:0000256" key="1">
    <source>
        <dbReference type="RuleBase" id="RU003682"/>
    </source>
</evidence>
<dbReference type="PANTHER" id="PTHR41677:SF1">
    <property type="entry name" value="FE2OG DIOXYGENASE DOMAIN-CONTAINING PROTEIN"/>
    <property type="match status" value="1"/>
</dbReference>
<evidence type="ECO:0000313" key="4">
    <source>
        <dbReference type="Proteomes" id="UP001500879"/>
    </source>
</evidence>
<keyword evidence="1" id="KW-0408">Iron</keyword>
<gene>
    <name evidence="3" type="ORF">GCM10010357_22930</name>
</gene>
<dbReference type="Gene3D" id="2.60.120.620">
    <property type="entry name" value="q2cbj1_9rhob like domain"/>
    <property type="match status" value="1"/>
</dbReference>
<dbReference type="InterPro" id="IPR005123">
    <property type="entry name" value="Oxoglu/Fe-dep_dioxygenase_dom"/>
</dbReference>
<keyword evidence="1" id="KW-0479">Metal-binding</keyword>
<dbReference type="EMBL" id="BAAABX010000023">
    <property type="protein sequence ID" value="GAA0401270.1"/>
    <property type="molecule type" value="Genomic_DNA"/>
</dbReference>
<organism evidence="3 4">
    <name type="scientific">Streptomyces luteireticuli</name>
    <dbReference type="NCBI Taxonomy" id="173858"/>
    <lineage>
        <taxon>Bacteria</taxon>
        <taxon>Bacillati</taxon>
        <taxon>Actinomycetota</taxon>
        <taxon>Actinomycetes</taxon>
        <taxon>Kitasatosporales</taxon>
        <taxon>Streptomycetaceae</taxon>
        <taxon>Streptomyces</taxon>
    </lineage>
</organism>
<dbReference type="PANTHER" id="PTHR41677">
    <property type="entry name" value="YALI0B19030P"/>
    <property type="match status" value="1"/>
</dbReference>
<dbReference type="Proteomes" id="UP001500879">
    <property type="component" value="Unassembled WGS sequence"/>
</dbReference>
<proteinExistence type="inferred from homology"/>
<sequence>MAMVRTRTGRGDGRGGVLNLPRTATGIDQFFHAVRARKPRRGHGLPGEPRWRGDYVVPDTDGPRVALQEFGYASRELGRAHGRVDDTALVGPFRLLTPEGLDCLAEVCDRLEPAAGASRFIATRRVRSADLMSPFINNMIRDRAFLLACSRIVGVPLIPHPLRIPTAQINYFEGHGGTPEIVRWHRDGMDYVFTIQLSDGDSYEGGRFTYFQGRTGEFDDVTGHDPRIREADCRARGATLFLHGSRIFHAVTPVTQGRRVTLVVSLFCPYFARQDSNTFWHLAGDDGILATVPGWVRLKWPVEDAAMDFALRAGSPVVTWEDVRG</sequence>
<keyword evidence="1" id="KW-0560">Oxidoreductase</keyword>
<evidence type="ECO:0000313" key="3">
    <source>
        <dbReference type="EMBL" id="GAA0401270.1"/>
    </source>
</evidence>
<reference evidence="4" key="1">
    <citation type="journal article" date="2019" name="Int. J. Syst. Evol. Microbiol.">
        <title>The Global Catalogue of Microorganisms (GCM) 10K type strain sequencing project: providing services to taxonomists for standard genome sequencing and annotation.</title>
        <authorList>
            <consortium name="The Broad Institute Genomics Platform"/>
            <consortium name="The Broad Institute Genome Sequencing Center for Infectious Disease"/>
            <person name="Wu L."/>
            <person name="Ma J."/>
        </authorList>
    </citation>
    <scope>NUCLEOTIDE SEQUENCE [LARGE SCALE GENOMIC DNA]</scope>
    <source>
        <strain evidence="4">JCM 4788</strain>
    </source>
</reference>
<comment type="similarity">
    <text evidence="1">Belongs to the iron/ascorbate-dependent oxidoreductase family.</text>
</comment>
<evidence type="ECO:0000259" key="2">
    <source>
        <dbReference type="PROSITE" id="PS51471"/>
    </source>
</evidence>
<feature type="domain" description="Fe2OG dioxygenase" evidence="2">
    <location>
        <begin position="163"/>
        <end position="269"/>
    </location>
</feature>
<comment type="caution">
    <text evidence="3">The sequence shown here is derived from an EMBL/GenBank/DDBJ whole genome shotgun (WGS) entry which is preliminary data.</text>
</comment>
<dbReference type="PROSITE" id="PS51471">
    <property type="entry name" value="FE2OG_OXY"/>
    <property type="match status" value="1"/>
</dbReference>